<evidence type="ECO:0000256" key="2">
    <source>
        <dbReference type="ARBA" id="ARBA00022723"/>
    </source>
</evidence>
<dbReference type="Pfam" id="PF00730">
    <property type="entry name" value="HhH-GPD"/>
    <property type="match status" value="1"/>
</dbReference>
<sequence>MDSENPPEIILKRIISCLQDIYGDAGWWPGDADQVMIGAILTQQTRWENVEKALSNLESVGIKTLDDVLAADDEIVMENIRCTGYYRMKTGRLKELSSFVAGKGGVDALYDVPVDELRRDLLGVKGVGAETADSILCYALNMPSYVIDSYTERISGCAGITAKKDRLKDLFEKILPCSVEKYQTCHGWFVEYAKEFCIKKRCDECRIKNLN</sequence>
<dbReference type="GO" id="GO:0003824">
    <property type="term" value="F:catalytic activity"/>
    <property type="evidence" value="ECO:0007669"/>
    <property type="project" value="InterPro"/>
</dbReference>
<dbReference type="InterPro" id="IPR003265">
    <property type="entry name" value="HhH-GPD_domain"/>
</dbReference>
<dbReference type="Proteomes" id="UP000006565">
    <property type="component" value="Chromosome"/>
</dbReference>
<dbReference type="eggNOG" id="arCOG00461">
    <property type="taxonomic scope" value="Archaea"/>
</dbReference>
<dbReference type="EMBL" id="CP002117">
    <property type="protein sequence ID" value="ADN36447.1"/>
    <property type="molecule type" value="Genomic_DNA"/>
</dbReference>
<dbReference type="Gene3D" id="1.10.340.30">
    <property type="entry name" value="Hypothetical protein, domain 2"/>
    <property type="match status" value="1"/>
</dbReference>
<dbReference type="PANTHER" id="PTHR10359">
    <property type="entry name" value="A/G-SPECIFIC ADENINE GLYCOSYLASE/ENDONUCLEASE III"/>
    <property type="match status" value="1"/>
</dbReference>
<accession>E1RHE3</accession>
<evidence type="ECO:0000256" key="4">
    <source>
        <dbReference type="ARBA" id="ARBA00023014"/>
    </source>
</evidence>
<keyword evidence="1" id="KW-0004">4Fe-4S</keyword>
<dbReference type="KEGG" id="mpi:Mpet_1694"/>
<evidence type="ECO:0000256" key="3">
    <source>
        <dbReference type="ARBA" id="ARBA00023004"/>
    </source>
</evidence>
<dbReference type="SUPFAM" id="SSF48150">
    <property type="entry name" value="DNA-glycosylase"/>
    <property type="match status" value="1"/>
</dbReference>
<dbReference type="Gene3D" id="1.10.1670.10">
    <property type="entry name" value="Helix-hairpin-Helix base-excision DNA repair enzymes (C-terminal)"/>
    <property type="match status" value="1"/>
</dbReference>
<dbReference type="CDD" id="cd00056">
    <property type="entry name" value="ENDO3c"/>
    <property type="match status" value="1"/>
</dbReference>
<reference evidence="6 7" key="1">
    <citation type="journal article" date="2010" name="Stand. Genomic Sci.">
        <title>Complete genome sequence of Methanoplanus petrolearius type strain (SEBR 4847).</title>
        <authorList>
            <person name="Brambilla E."/>
            <person name="Djao O.D."/>
            <person name="Daligault H."/>
            <person name="Lapidus A."/>
            <person name="Lucas S."/>
            <person name="Hammon N."/>
            <person name="Nolan M."/>
            <person name="Tice H."/>
            <person name="Cheng J.F."/>
            <person name="Han C."/>
            <person name="Tapia R."/>
            <person name="Goodwin L."/>
            <person name="Pitluck S."/>
            <person name="Liolios K."/>
            <person name="Ivanova N."/>
            <person name="Mavromatis K."/>
            <person name="Mikhailova N."/>
            <person name="Pati A."/>
            <person name="Chen A."/>
            <person name="Palaniappan K."/>
            <person name="Land M."/>
            <person name="Hauser L."/>
            <person name="Chang Y.J."/>
            <person name="Jeffries C.D."/>
            <person name="Rohde M."/>
            <person name="Spring S."/>
            <person name="Sikorski J."/>
            <person name="Goker M."/>
            <person name="Woyke T."/>
            <person name="Bristow J."/>
            <person name="Eisen J.A."/>
            <person name="Markowitz V."/>
            <person name="Hugenholtz P."/>
            <person name="Kyrpides N.C."/>
            <person name="Klenk H.P."/>
        </authorList>
    </citation>
    <scope>NUCLEOTIDE SEQUENCE [LARGE SCALE GENOMIC DNA]</scope>
    <source>
        <strain evidence="7">DSM 11571 / OCM 486 / SEBR 4847</strain>
    </source>
</reference>
<evidence type="ECO:0000313" key="7">
    <source>
        <dbReference type="Proteomes" id="UP000006565"/>
    </source>
</evidence>
<dbReference type="GO" id="GO:0051539">
    <property type="term" value="F:4 iron, 4 sulfur cluster binding"/>
    <property type="evidence" value="ECO:0007669"/>
    <property type="project" value="UniProtKB-KW"/>
</dbReference>
<dbReference type="SMART" id="SM00478">
    <property type="entry name" value="ENDO3c"/>
    <property type="match status" value="1"/>
</dbReference>
<keyword evidence="2" id="KW-0479">Metal-binding</keyword>
<dbReference type="HOGENOM" id="CLU_012862_6_0_2"/>
<keyword evidence="3" id="KW-0408">Iron</keyword>
<keyword evidence="7" id="KW-1185">Reference proteome</keyword>
<dbReference type="PIRSF" id="PIRSF001435">
    <property type="entry name" value="Nth"/>
    <property type="match status" value="1"/>
</dbReference>
<keyword evidence="4" id="KW-0411">Iron-sulfur</keyword>
<dbReference type="STRING" id="679926.Mpet_1694"/>
<evidence type="ECO:0000313" key="6">
    <source>
        <dbReference type="EMBL" id="ADN36447.1"/>
    </source>
</evidence>
<gene>
    <name evidence="6" type="ordered locus">Mpet_1694</name>
</gene>
<dbReference type="GO" id="GO:0006284">
    <property type="term" value="P:base-excision repair"/>
    <property type="evidence" value="ECO:0007669"/>
    <property type="project" value="InterPro"/>
</dbReference>
<protein>
    <submittedName>
        <fullName evidence="6">HhH-GPD family protein</fullName>
    </submittedName>
</protein>
<dbReference type="AlphaFoldDB" id="E1RHE3"/>
<organism evidence="6 7">
    <name type="scientific">Methanolacinia petrolearia (strain DSM 11571 / OCM 486 / SEBR 4847)</name>
    <name type="common">Methanoplanus petrolearius</name>
    <dbReference type="NCBI Taxonomy" id="679926"/>
    <lineage>
        <taxon>Archaea</taxon>
        <taxon>Methanobacteriati</taxon>
        <taxon>Methanobacteriota</taxon>
        <taxon>Stenosarchaea group</taxon>
        <taxon>Methanomicrobia</taxon>
        <taxon>Methanomicrobiales</taxon>
        <taxon>Methanomicrobiaceae</taxon>
        <taxon>Methanolacinia</taxon>
    </lineage>
</organism>
<dbReference type="InterPro" id="IPR023170">
    <property type="entry name" value="HhH_base_excis_C"/>
</dbReference>
<dbReference type="OrthoDB" id="19248at2157"/>
<dbReference type="GO" id="GO:0046872">
    <property type="term" value="F:metal ion binding"/>
    <property type="evidence" value="ECO:0007669"/>
    <property type="project" value="UniProtKB-KW"/>
</dbReference>
<name>E1RHE3_METP4</name>
<dbReference type="PANTHER" id="PTHR10359:SF19">
    <property type="entry name" value="DNA REPAIR GLYCOSYLASE MJ1434-RELATED"/>
    <property type="match status" value="1"/>
</dbReference>
<feature type="domain" description="HhH-GPD" evidence="5">
    <location>
        <begin position="41"/>
        <end position="195"/>
    </location>
</feature>
<evidence type="ECO:0000259" key="5">
    <source>
        <dbReference type="SMART" id="SM00478"/>
    </source>
</evidence>
<dbReference type="InterPro" id="IPR011257">
    <property type="entry name" value="DNA_glycosylase"/>
</dbReference>
<evidence type="ECO:0000256" key="1">
    <source>
        <dbReference type="ARBA" id="ARBA00022485"/>
    </source>
</evidence>
<proteinExistence type="predicted"/>